<dbReference type="GO" id="GO:0016787">
    <property type="term" value="F:hydrolase activity"/>
    <property type="evidence" value="ECO:0007669"/>
    <property type="project" value="UniProtKB-KW"/>
</dbReference>
<feature type="region of interest" description="Disordered" evidence="2">
    <location>
        <begin position="1"/>
        <end position="20"/>
    </location>
</feature>
<dbReference type="PROSITE" id="PS51194">
    <property type="entry name" value="HELICASE_CTER"/>
    <property type="match status" value="1"/>
</dbReference>
<dbReference type="CDD" id="cd18012">
    <property type="entry name" value="DEXQc_arch_SWI2_SNF2"/>
    <property type="match status" value="1"/>
</dbReference>
<dbReference type="EMBL" id="CP053452">
    <property type="protein sequence ID" value="QJW97281.1"/>
    <property type="molecule type" value="Genomic_DNA"/>
</dbReference>
<evidence type="ECO:0000259" key="4">
    <source>
        <dbReference type="PROSITE" id="PS51194"/>
    </source>
</evidence>
<feature type="region of interest" description="Disordered" evidence="2">
    <location>
        <begin position="602"/>
        <end position="625"/>
    </location>
</feature>
<feature type="region of interest" description="Disordered" evidence="2">
    <location>
        <begin position="126"/>
        <end position="186"/>
    </location>
</feature>
<dbReference type="GO" id="GO:0005524">
    <property type="term" value="F:ATP binding"/>
    <property type="evidence" value="ECO:0007669"/>
    <property type="project" value="InterPro"/>
</dbReference>
<dbReference type="SUPFAM" id="SSF52540">
    <property type="entry name" value="P-loop containing nucleoside triphosphate hydrolases"/>
    <property type="match status" value="2"/>
</dbReference>
<feature type="domain" description="Helicase ATP-binding" evidence="3">
    <location>
        <begin position="529"/>
        <end position="708"/>
    </location>
</feature>
<dbReference type="SMART" id="SM00487">
    <property type="entry name" value="DEXDc"/>
    <property type="match status" value="1"/>
</dbReference>
<proteinExistence type="predicted"/>
<dbReference type="InterPro" id="IPR027417">
    <property type="entry name" value="P-loop_NTPase"/>
</dbReference>
<dbReference type="Gene3D" id="3.40.50.10810">
    <property type="entry name" value="Tandem AAA-ATPase domain"/>
    <property type="match status" value="1"/>
</dbReference>
<dbReference type="Pfam" id="PF00176">
    <property type="entry name" value="SNF2-rel_dom"/>
    <property type="match status" value="1"/>
</dbReference>
<dbReference type="AlphaFoldDB" id="A0A6M5YVF9"/>
<keyword evidence="1" id="KW-0378">Hydrolase</keyword>
<evidence type="ECO:0000256" key="1">
    <source>
        <dbReference type="ARBA" id="ARBA00022801"/>
    </source>
</evidence>
<keyword evidence="6" id="KW-1185">Reference proteome</keyword>
<name>A0A6M5YVF9_9BACT</name>
<gene>
    <name evidence="5" type="ORF">FTUN_4851</name>
</gene>
<dbReference type="CDD" id="cd18793">
    <property type="entry name" value="SF2_C_SNF"/>
    <property type="match status" value="1"/>
</dbReference>
<feature type="domain" description="Helicase C-terminal" evidence="4">
    <location>
        <begin position="832"/>
        <end position="991"/>
    </location>
</feature>
<organism evidence="5 6">
    <name type="scientific">Frigoriglobus tundricola</name>
    <dbReference type="NCBI Taxonomy" id="2774151"/>
    <lineage>
        <taxon>Bacteria</taxon>
        <taxon>Pseudomonadati</taxon>
        <taxon>Planctomycetota</taxon>
        <taxon>Planctomycetia</taxon>
        <taxon>Gemmatales</taxon>
        <taxon>Gemmataceae</taxon>
        <taxon>Frigoriglobus</taxon>
    </lineage>
</organism>
<dbReference type="SMART" id="SM00490">
    <property type="entry name" value="HELICc"/>
    <property type="match status" value="1"/>
</dbReference>
<protein>
    <submittedName>
        <fullName evidence="5">Helicase, SNF2/RAD54 family</fullName>
    </submittedName>
</protein>
<dbReference type="Proteomes" id="UP000503447">
    <property type="component" value="Chromosome"/>
</dbReference>
<dbReference type="InterPro" id="IPR014001">
    <property type="entry name" value="Helicase_ATP-bd"/>
</dbReference>
<dbReference type="Pfam" id="PF00271">
    <property type="entry name" value="Helicase_C"/>
    <property type="match status" value="1"/>
</dbReference>
<feature type="compositionally biased region" description="Pro residues" evidence="2">
    <location>
        <begin position="1"/>
        <end position="10"/>
    </location>
</feature>
<dbReference type="PANTHER" id="PTHR10799">
    <property type="entry name" value="SNF2/RAD54 HELICASE FAMILY"/>
    <property type="match status" value="1"/>
</dbReference>
<dbReference type="Pfam" id="PF12419">
    <property type="entry name" value="DUF3670"/>
    <property type="match status" value="1"/>
</dbReference>
<dbReference type="KEGG" id="ftj:FTUN_4851"/>
<dbReference type="PROSITE" id="PS51192">
    <property type="entry name" value="HELICASE_ATP_BIND_1"/>
    <property type="match status" value="1"/>
</dbReference>
<dbReference type="Gene3D" id="3.40.50.300">
    <property type="entry name" value="P-loop containing nucleotide triphosphate hydrolases"/>
    <property type="match status" value="1"/>
</dbReference>
<reference evidence="6" key="1">
    <citation type="submission" date="2020-05" db="EMBL/GenBank/DDBJ databases">
        <title>Frigoriglobus tundricola gen. nov., sp. nov., a psychrotolerant cellulolytic planctomycete of the family Gemmataceae with two divergent copies of 16S rRNA gene.</title>
        <authorList>
            <person name="Kulichevskaya I.S."/>
            <person name="Ivanova A.A."/>
            <person name="Naumoff D.G."/>
            <person name="Beletsky A.V."/>
            <person name="Rijpstra W.I.C."/>
            <person name="Sinninghe Damste J.S."/>
            <person name="Mardanov A.V."/>
            <person name="Ravin N.V."/>
            <person name="Dedysh S.N."/>
        </authorList>
    </citation>
    <scope>NUCLEOTIDE SEQUENCE [LARGE SCALE GENOMIC DNA]</scope>
    <source>
        <strain evidence="6">PL17</strain>
    </source>
</reference>
<keyword evidence="5" id="KW-0547">Nucleotide-binding</keyword>
<accession>A0A6M5YVF9</accession>
<dbReference type="InterPro" id="IPR022138">
    <property type="entry name" value="DUF3670"/>
</dbReference>
<dbReference type="InterPro" id="IPR038718">
    <property type="entry name" value="SNF2-like_sf"/>
</dbReference>
<evidence type="ECO:0000259" key="3">
    <source>
        <dbReference type="PROSITE" id="PS51192"/>
    </source>
</evidence>
<evidence type="ECO:0000313" key="5">
    <source>
        <dbReference type="EMBL" id="QJW97281.1"/>
    </source>
</evidence>
<dbReference type="GO" id="GO:0004386">
    <property type="term" value="F:helicase activity"/>
    <property type="evidence" value="ECO:0007669"/>
    <property type="project" value="UniProtKB-KW"/>
</dbReference>
<sequence length="1009" mass="110619">MILPFGAPPIRPDRRTEGTDGAAAVRTVGGVEWVEQPYRISLRSVVSSGKMHDLAITPQGHLVVRDAPLETSHQEPSNELLEAYRASPARGMLYSASEAAGAVLPPSFEFARSIARLYLTALSKGTTAEAGGGRGGNLGEVPPQKSRGGRGGNLGEVPPQKSRGGRGGNLGEVPPQKASESVPEIPPPVADLDRAVLQAPPMTGLEYLTSDVLAEWWRALDALVRGEIETHPGGAHGYLRERNPNWRFVGRVTFHLAENKRNPDYPFAFLATFANGLTPQGTVRHEPLGRALQQYAGEQNRTAMLNLLLPVSRAAESSELVRRLVDSGEIYRPLAWSPREAYDFLRAVPRFESSGLIVRVPDWWHAQKPTRPRVSVKIDSKNATGIGVDAVLQFSVGMSLDGETLAPDEIAQLLESSGGLVPLRGKWVEVDREKLQEALKHWKEVERNARHTGLSFYEGMRLLSGANILKDKDDESQAEPREWSGLTAGPELNAVLEGLRAPDARQEAVPPGLKADLRPYQRTGYGWLRFVARLGLGACLADDMGLGKTVQVISLLLDLKRDGQKKASLLVVPASLIANWKSELAKFAPSLSFAVAHPSEVSATNGESGRGARGEPAGGSTPKLGADEADRFDLIVTTYGMLVRQDWMKRHHWRLAVLDEAQAIKNSGTKQTRAAKELTADSRIAMTGTPVENRLSDLWSLFDFLNPGLLGTAKQFSSFVKRLQSAPTPSFEPLRNLVRPYILRRLKTDKRVIADLPDKTEVKAYCALSKHQAALYQHAVDDLAEQLKATDGIQRRGIVLAQLMRLKQICNHPAQAAGTGDYAADRSGKFRRLAEIVEEIASRQEKVLVFTQFREIAGPLAEFLATLFGRSGLVLHGGTSVKKRKEFVDQFQREDGPPFFVLSLKAGGTGLNLTAAAHVVHFDRWWNPAIENQATDRAFRIGQKKNVLVHKFICRGTVEERIDEMIARKSRVADEAIGGSDSAEVLLTEMDNDTLLQFVKLDLHQATDA</sequence>
<dbReference type="InterPro" id="IPR001650">
    <property type="entry name" value="Helicase_C-like"/>
</dbReference>
<evidence type="ECO:0000256" key="2">
    <source>
        <dbReference type="SAM" id="MobiDB-lite"/>
    </source>
</evidence>
<keyword evidence="5" id="KW-0067">ATP-binding</keyword>
<keyword evidence="5" id="KW-0347">Helicase</keyword>
<dbReference type="InterPro" id="IPR049730">
    <property type="entry name" value="SNF2/RAD54-like_C"/>
</dbReference>
<dbReference type="InterPro" id="IPR000330">
    <property type="entry name" value="SNF2_N"/>
</dbReference>
<evidence type="ECO:0000313" key="6">
    <source>
        <dbReference type="Proteomes" id="UP000503447"/>
    </source>
</evidence>